<name>A0A9N7V4D9_PLEPL</name>
<sequence length="95" mass="9887">MSVDLVQACRLEDPTALISRDLLLSAACDAVAVGLIDRKHVGVVGANRDAAAATGDRDLHPVLSSAPVKPTGLFTGNPMDALANPLRIFPTLRSV</sequence>
<dbReference type="EMBL" id="CADEAL010002846">
    <property type="protein sequence ID" value="CAB1442424.1"/>
    <property type="molecule type" value="Genomic_DNA"/>
</dbReference>
<organism evidence="1 2">
    <name type="scientific">Pleuronectes platessa</name>
    <name type="common">European plaice</name>
    <dbReference type="NCBI Taxonomy" id="8262"/>
    <lineage>
        <taxon>Eukaryota</taxon>
        <taxon>Metazoa</taxon>
        <taxon>Chordata</taxon>
        <taxon>Craniata</taxon>
        <taxon>Vertebrata</taxon>
        <taxon>Euteleostomi</taxon>
        <taxon>Actinopterygii</taxon>
        <taxon>Neopterygii</taxon>
        <taxon>Teleostei</taxon>
        <taxon>Neoteleostei</taxon>
        <taxon>Acanthomorphata</taxon>
        <taxon>Carangaria</taxon>
        <taxon>Pleuronectiformes</taxon>
        <taxon>Pleuronectoidei</taxon>
        <taxon>Pleuronectidae</taxon>
        <taxon>Pleuronectes</taxon>
    </lineage>
</organism>
<dbReference type="Proteomes" id="UP001153269">
    <property type="component" value="Unassembled WGS sequence"/>
</dbReference>
<gene>
    <name evidence="1" type="ORF">PLEPLA_LOCUS30094</name>
</gene>
<evidence type="ECO:0000313" key="1">
    <source>
        <dbReference type="EMBL" id="CAB1442424.1"/>
    </source>
</evidence>
<dbReference type="AlphaFoldDB" id="A0A9N7V4D9"/>
<reference evidence="1" key="1">
    <citation type="submission" date="2020-03" db="EMBL/GenBank/DDBJ databases">
        <authorList>
            <person name="Weist P."/>
        </authorList>
    </citation>
    <scope>NUCLEOTIDE SEQUENCE</scope>
</reference>
<protein>
    <submittedName>
        <fullName evidence="1">Uncharacterized protein</fullName>
    </submittedName>
</protein>
<keyword evidence="2" id="KW-1185">Reference proteome</keyword>
<accession>A0A9N7V4D9</accession>
<evidence type="ECO:0000313" key="2">
    <source>
        <dbReference type="Proteomes" id="UP001153269"/>
    </source>
</evidence>
<comment type="caution">
    <text evidence="1">The sequence shown here is derived from an EMBL/GenBank/DDBJ whole genome shotgun (WGS) entry which is preliminary data.</text>
</comment>
<proteinExistence type="predicted"/>